<dbReference type="AlphaFoldDB" id="A0A829Y677"/>
<evidence type="ECO:0000256" key="2">
    <source>
        <dbReference type="ARBA" id="ARBA00006657"/>
    </source>
</evidence>
<dbReference type="NCBIfam" id="TIGR02224">
    <property type="entry name" value="recomb_XerC"/>
    <property type="match status" value="1"/>
</dbReference>
<dbReference type="NCBIfam" id="NF040815">
    <property type="entry name" value="recomb_XerA_Arch"/>
    <property type="match status" value="1"/>
</dbReference>
<evidence type="ECO:0000256" key="6">
    <source>
        <dbReference type="ARBA" id="ARBA00022829"/>
    </source>
</evidence>
<accession>A0A829Y677</accession>
<keyword evidence="4 11" id="KW-0963">Cytoplasm</keyword>
<dbReference type="SUPFAM" id="SSF56349">
    <property type="entry name" value="DNA breaking-rejoining enzymes"/>
    <property type="match status" value="1"/>
</dbReference>
<evidence type="ECO:0000256" key="3">
    <source>
        <dbReference type="ARBA" id="ARBA00015804"/>
    </source>
</evidence>
<dbReference type="InterPro" id="IPR010998">
    <property type="entry name" value="Integrase_recombinase_N"/>
</dbReference>
<dbReference type="Proteomes" id="UP000445000">
    <property type="component" value="Unassembled WGS sequence"/>
</dbReference>
<dbReference type="HAMAP" id="MF_01808">
    <property type="entry name" value="Recomb_XerC_XerD"/>
    <property type="match status" value="1"/>
</dbReference>
<comment type="similarity">
    <text evidence="2 11">Belongs to the 'phage' integrase family. XerC subfamily.</text>
</comment>
<evidence type="ECO:0000256" key="11">
    <source>
        <dbReference type="HAMAP-Rule" id="MF_01808"/>
    </source>
</evidence>
<dbReference type="Gene3D" id="1.10.443.10">
    <property type="entry name" value="Intergrase catalytic core"/>
    <property type="match status" value="1"/>
</dbReference>
<keyword evidence="6 11" id="KW-0159">Chromosome partition</keyword>
<feature type="domain" description="Tyr recombinase" evidence="12">
    <location>
        <begin position="110"/>
        <end position="290"/>
    </location>
</feature>
<dbReference type="Pfam" id="PF02899">
    <property type="entry name" value="Phage_int_SAM_1"/>
    <property type="match status" value="1"/>
</dbReference>
<dbReference type="GO" id="GO:0007059">
    <property type="term" value="P:chromosome segregation"/>
    <property type="evidence" value="ECO:0007669"/>
    <property type="project" value="UniProtKB-UniRule"/>
</dbReference>
<evidence type="ECO:0000256" key="10">
    <source>
        <dbReference type="ARBA" id="ARBA00023306"/>
    </source>
</evidence>
<evidence type="ECO:0000313" key="14">
    <source>
        <dbReference type="EMBL" id="GFE78563.1"/>
    </source>
</evidence>
<name>A0A829Y677_9GAMM</name>
<dbReference type="InterPro" id="IPR004107">
    <property type="entry name" value="Integrase_SAM-like_N"/>
</dbReference>
<dbReference type="PROSITE" id="PS51898">
    <property type="entry name" value="TYR_RECOMBINASE"/>
    <property type="match status" value="1"/>
</dbReference>
<dbReference type="GO" id="GO:0005737">
    <property type="term" value="C:cytoplasm"/>
    <property type="evidence" value="ECO:0007669"/>
    <property type="project" value="UniProtKB-SubCell"/>
</dbReference>
<keyword evidence="5 11" id="KW-0132">Cell division</keyword>
<evidence type="ECO:0000256" key="9">
    <source>
        <dbReference type="ARBA" id="ARBA00023172"/>
    </source>
</evidence>
<dbReference type="Gene3D" id="1.10.150.130">
    <property type="match status" value="1"/>
</dbReference>
<feature type="active site" evidence="11">
    <location>
        <position position="173"/>
    </location>
</feature>
<evidence type="ECO:0000259" key="13">
    <source>
        <dbReference type="PROSITE" id="PS51900"/>
    </source>
</evidence>
<dbReference type="PANTHER" id="PTHR30349:SF81">
    <property type="entry name" value="TYROSINE RECOMBINASE XERC"/>
    <property type="match status" value="1"/>
</dbReference>
<dbReference type="InterPro" id="IPR002104">
    <property type="entry name" value="Integrase_catalytic"/>
</dbReference>
<feature type="domain" description="Core-binding (CB)" evidence="13">
    <location>
        <begin position="3"/>
        <end position="89"/>
    </location>
</feature>
<dbReference type="EMBL" id="BLJN01000001">
    <property type="protein sequence ID" value="GFE78563.1"/>
    <property type="molecule type" value="Genomic_DNA"/>
</dbReference>
<evidence type="ECO:0000256" key="5">
    <source>
        <dbReference type="ARBA" id="ARBA00022618"/>
    </source>
</evidence>
<keyword evidence="10 11" id="KW-0131">Cell cycle</keyword>
<dbReference type="NCBIfam" id="NF001399">
    <property type="entry name" value="PRK00283.1"/>
    <property type="match status" value="1"/>
</dbReference>
<evidence type="ECO:0000259" key="12">
    <source>
        <dbReference type="PROSITE" id="PS51898"/>
    </source>
</evidence>
<organism evidence="14 15">
    <name type="scientific">Steroidobacter agaridevorans</name>
    <dbReference type="NCBI Taxonomy" id="2695856"/>
    <lineage>
        <taxon>Bacteria</taxon>
        <taxon>Pseudomonadati</taxon>
        <taxon>Pseudomonadota</taxon>
        <taxon>Gammaproteobacteria</taxon>
        <taxon>Steroidobacterales</taxon>
        <taxon>Steroidobacteraceae</taxon>
        <taxon>Steroidobacter</taxon>
    </lineage>
</organism>
<dbReference type="InterPro" id="IPR044068">
    <property type="entry name" value="CB"/>
</dbReference>
<dbReference type="GO" id="GO:0003677">
    <property type="term" value="F:DNA binding"/>
    <property type="evidence" value="ECO:0007669"/>
    <property type="project" value="UniProtKB-UniRule"/>
</dbReference>
<keyword evidence="9 11" id="KW-0233">DNA recombination</keyword>
<feature type="active site" evidence="11">
    <location>
        <position position="149"/>
    </location>
</feature>
<evidence type="ECO:0000313" key="15">
    <source>
        <dbReference type="Proteomes" id="UP000445000"/>
    </source>
</evidence>
<dbReference type="GO" id="GO:0009037">
    <property type="term" value="F:tyrosine-based site-specific recombinase activity"/>
    <property type="evidence" value="ECO:0007669"/>
    <property type="project" value="UniProtKB-UniRule"/>
</dbReference>
<feature type="active site" evidence="11">
    <location>
        <position position="268"/>
    </location>
</feature>
<evidence type="ECO:0000256" key="4">
    <source>
        <dbReference type="ARBA" id="ARBA00022490"/>
    </source>
</evidence>
<reference evidence="15" key="1">
    <citation type="submission" date="2020-01" db="EMBL/GenBank/DDBJ databases">
        <title>'Steroidobacter agaridevorans' sp. nov., agar-degrading bacteria isolated from rhizosphere soils.</title>
        <authorList>
            <person name="Ikenaga M."/>
            <person name="Kataoka M."/>
            <person name="Murouchi A."/>
            <person name="Katsuragi S."/>
            <person name="Sakai M."/>
        </authorList>
    </citation>
    <scope>NUCLEOTIDE SEQUENCE [LARGE SCALE GENOMIC DNA]</scope>
    <source>
        <strain evidence="15">YU21-B</strain>
    </source>
</reference>
<sequence length="300" mass="33980">MDESALAWLPKFFNHLSVERRMSPHTDSNYRRDLKRFVAHCDKEGVPEWSRVDGQHVRSFAAAEHRKGASPRTIQRRLSALRSFYNFLLREGVTKLNPAVEVQAPKAKKRLPATIDVDQMTRLLSFRTDEEISVRDKAIMELFYSSGLRLSELVGLDLTDIDLADRTVRVLGKGSKARVVPVGRHAVEAIGRWLLERAKLADVGNSALFVGKLGDRISPRSVQKQVAAWAKHQGLGVHVHPHMFRHSFATHLLESSQDLRGVQELLGHANIATTQIYTHLDFQHLAKIYDAAHPRARRKT</sequence>
<evidence type="ECO:0000256" key="7">
    <source>
        <dbReference type="ARBA" id="ARBA00022908"/>
    </source>
</evidence>
<keyword evidence="15" id="KW-1185">Reference proteome</keyword>
<dbReference type="RefSeq" id="WP_161810446.1">
    <property type="nucleotide sequence ID" value="NZ_BLJN01000001.1"/>
</dbReference>
<comment type="subcellular location">
    <subcellularLocation>
        <location evidence="1 11">Cytoplasm</location>
    </subcellularLocation>
</comment>
<evidence type="ECO:0000256" key="1">
    <source>
        <dbReference type="ARBA" id="ARBA00004496"/>
    </source>
</evidence>
<comment type="function">
    <text evidence="11">Site-specific tyrosine recombinase, which acts by catalyzing the cutting and rejoining of the recombining DNA molecules. The XerC-XerD complex is essential to convert dimers of the bacterial chromosome into monomers to permit their segregation at cell division. It also contributes to the segregational stability of plasmids.</text>
</comment>
<feature type="active site" description="O-(3'-phospho-DNA)-tyrosine intermediate" evidence="11">
    <location>
        <position position="277"/>
    </location>
</feature>
<gene>
    <name evidence="11 14" type="primary">xerC</name>
    <name evidence="14" type="ORF">GCM10011487_05630</name>
</gene>
<dbReference type="InterPro" id="IPR023009">
    <property type="entry name" value="Tyrosine_recombinase_XerC/XerD"/>
</dbReference>
<dbReference type="GO" id="GO:0051301">
    <property type="term" value="P:cell division"/>
    <property type="evidence" value="ECO:0007669"/>
    <property type="project" value="UniProtKB-UniRule"/>
</dbReference>
<dbReference type="PROSITE" id="PS51900">
    <property type="entry name" value="CB"/>
    <property type="match status" value="1"/>
</dbReference>
<keyword evidence="8 11" id="KW-0238">DNA-binding</keyword>
<keyword evidence="7 11" id="KW-0229">DNA integration</keyword>
<comment type="subunit">
    <text evidence="11">Forms a cyclic heterotetrameric complex composed of two molecules of XerC and two molecules of XerD.</text>
</comment>
<feature type="active site" evidence="11">
    <location>
        <position position="245"/>
    </location>
</feature>
<proteinExistence type="inferred from homology"/>
<feature type="active site" evidence="11">
    <location>
        <position position="242"/>
    </location>
</feature>
<dbReference type="Pfam" id="PF00589">
    <property type="entry name" value="Phage_integrase"/>
    <property type="match status" value="1"/>
</dbReference>
<dbReference type="PANTHER" id="PTHR30349">
    <property type="entry name" value="PHAGE INTEGRASE-RELATED"/>
    <property type="match status" value="1"/>
</dbReference>
<dbReference type="InterPro" id="IPR011931">
    <property type="entry name" value="Recomb_XerC"/>
</dbReference>
<dbReference type="InterPro" id="IPR050090">
    <property type="entry name" value="Tyrosine_recombinase_XerCD"/>
</dbReference>
<dbReference type="InterPro" id="IPR013762">
    <property type="entry name" value="Integrase-like_cat_sf"/>
</dbReference>
<dbReference type="InterPro" id="IPR011010">
    <property type="entry name" value="DNA_brk_join_enz"/>
</dbReference>
<evidence type="ECO:0000256" key="8">
    <source>
        <dbReference type="ARBA" id="ARBA00023125"/>
    </source>
</evidence>
<dbReference type="CDD" id="cd00798">
    <property type="entry name" value="INT_XerDC_C"/>
    <property type="match status" value="1"/>
</dbReference>
<dbReference type="GO" id="GO:0006313">
    <property type="term" value="P:DNA transposition"/>
    <property type="evidence" value="ECO:0007669"/>
    <property type="project" value="UniProtKB-UniRule"/>
</dbReference>
<protein>
    <recommendedName>
        <fullName evidence="3 11">Tyrosine recombinase XerC</fullName>
    </recommendedName>
</protein>
<comment type="caution">
    <text evidence="14">The sequence shown here is derived from an EMBL/GenBank/DDBJ whole genome shotgun (WGS) entry which is preliminary data.</text>
</comment>